<accession>A0A7X1I561</accession>
<sequence>MRPARQPFRLLWTAALIAPALLFAAVVVRTVPGRDGDVLCTVAGAADLAVALREPVEPRLRDGSTLTARRLLISADAPRTARTALTRPVQEAGDR</sequence>
<keyword evidence="2" id="KW-1185">Reference proteome</keyword>
<gene>
    <name evidence="1" type="ORF">H1R13_29440</name>
</gene>
<evidence type="ECO:0000313" key="2">
    <source>
        <dbReference type="Proteomes" id="UP000517694"/>
    </source>
</evidence>
<dbReference type="Proteomes" id="UP000517694">
    <property type="component" value="Unassembled WGS sequence"/>
</dbReference>
<name>A0A7X1I561_9ACTN</name>
<dbReference type="EMBL" id="JACMHY010000015">
    <property type="protein sequence ID" value="MBC2868936.1"/>
    <property type="molecule type" value="Genomic_DNA"/>
</dbReference>
<dbReference type="RefSeq" id="WP_185948208.1">
    <property type="nucleotide sequence ID" value="NZ_JACMHY010000015.1"/>
</dbReference>
<proteinExistence type="predicted"/>
<organism evidence="1 2">
    <name type="scientific">Streptomyces mexicanus</name>
    <dbReference type="NCBI Taxonomy" id="178566"/>
    <lineage>
        <taxon>Bacteria</taxon>
        <taxon>Bacillati</taxon>
        <taxon>Actinomycetota</taxon>
        <taxon>Actinomycetes</taxon>
        <taxon>Kitasatosporales</taxon>
        <taxon>Streptomycetaceae</taxon>
        <taxon>Streptomyces</taxon>
    </lineage>
</organism>
<reference evidence="1 2" key="1">
    <citation type="submission" date="2020-08" db="EMBL/GenBank/DDBJ databases">
        <title>Whole-Genome Sequence of French Clinical Streptomyces mexicanus Strain Q0842.</title>
        <authorList>
            <person name="Boxberger M."/>
            <person name="La Scola B."/>
        </authorList>
    </citation>
    <scope>NUCLEOTIDE SEQUENCE [LARGE SCALE GENOMIC DNA]</scope>
    <source>
        <strain evidence="1 2">Marseille-Q0842</strain>
    </source>
</reference>
<comment type="caution">
    <text evidence="1">The sequence shown here is derived from an EMBL/GenBank/DDBJ whole genome shotgun (WGS) entry which is preliminary data.</text>
</comment>
<protein>
    <submittedName>
        <fullName evidence="1">Uncharacterized protein</fullName>
    </submittedName>
</protein>
<evidence type="ECO:0000313" key="1">
    <source>
        <dbReference type="EMBL" id="MBC2868936.1"/>
    </source>
</evidence>
<dbReference type="AlphaFoldDB" id="A0A7X1I561"/>